<dbReference type="PROSITE" id="PS50086">
    <property type="entry name" value="TBC_RABGAP"/>
    <property type="match status" value="1"/>
</dbReference>
<dbReference type="SMART" id="SM00164">
    <property type="entry name" value="TBC"/>
    <property type="match status" value="1"/>
</dbReference>
<feature type="transmembrane region" description="Helical" evidence="3">
    <location>
        <begin position="440"/>
        <end position="460"/>
    </location>
</feature>
<evidence type="ECO:0000256" key="2">
    <source>
        <dbReference type="SAM" id="MobiDB-lite"/>
    </source>
</evidence>
<dbReference type="Pfam" id="PF00566">
    <property type="entry name" value="RabGAP-TBC"/>
    <property type="match status" value="1"/>
</dbReference>
<dbReference type="InterPro" id="IPR045913">
    <property type="entry name" value="TBC20/Gyp8-like"/>
</dbReference>
<dbReference type="InterPro" id="IPR035969">
    <property type="entry name" value="Rab-GAP_TBC_sf"/>
</dbReference>
<feature type="domain" description="Rab-GAP TBC" evidence="4">
    <location>
        <begin position="140"/>
        <end position="326"/>
    </location>
</feature>
<keyword evidence="1" id="KW-0343">GTPase activation</keyword>
<keyword evidence="3" id="KW-1133">Transmembrane helix</keyword>
<organism evidence="5 6">
    <name type="scientific">Limulus polyphemus</name>
    <name type="common">Atlantic horseshoe crab</name>
    <dbReference type="NCBI Taxonomy" id="6850"/>
    <lineage>
        <taxon>Eukaryota</taxon>
        <taxon>Metazoa</taxon>
        <taxon>Ecdysozoa</taxon>
        <taxon>Arthropoda</taxon>
        <taxon>Chelicerata</taxon>
        <taxon>Merostomata</taxon>
        <taxon>Xiphosura</taxon>
        <taxon>Limulidae</taxon>
        <taxon>Limulus</taxon>
    </lineage>
</organism>
<feature type="region of interest" description="Disordered" evidence="2">
    <location>
        <begin position="1"/>
        <end position="51"/>
    </location>
</feature>
<dbReference type="RefSeq" id="XP_013787519.1">
    <property type="nucleotide sequence ID" value="XM_013932065.2"/>
</dbReference>
<evidence type="ECO:0000313" key="6">
    <source>
        <dbReference type="RefSeq" id="XP_013787519.1"/>
    </source>
</evidence>
<dbReference type="SUPFAM" id="SSF47923">
    <property type="entry name" value="Ypt/Rab-GAP domain of gyp1p"/>
    <property type="match status" value="2"/>
</dbReference>
<reference evidence="6" key="1">
    <citation type="submission" date="2025-08" db="UniProtKB">
        <authorList>
            <consortium name="RefSeq"/>
        </authorList>
    </citation>
    <scope>IDENTIFICATION</scope>
    <source>
        <tissue evidence="6">Muscle</tissue>
    </source>
</reference>
<feature type="compositionally biased region" description="Polar residues" evidence="2">
    <location>
        <begin position="7"/>
        <end position="48"/>
    </location>
</feature>
<sequence>MRRRNIVTISTTSDSGKNQTVDDSQDQENSTCSSTDANEQRSFGTNDLSVKAEPGNELKEKIVNYAEYDKVQNISDSALNNHSPKIKVIMAEGVHQSETQASRGVQDFHRKFRKIRVIRQALEDDELETLFEAAVNKCGLVDDEIRRKVWPKLAGVDVYETSPRPDSKVLEMHNYYSQVVLDVNRSLKRFPPSIEEKRRLAMQDQLVLLIMRILVKYPDLHYYQGYHDICVTFLLVLGEEIAFNVIEKLSTTHLRVFMDKTMERTNEVLECIYPLLYKVNPVLHDFLLRSDVGVIFSLSWVITWYGHVLNCYSDVVRLFDLFLASHPWMPLYLAATIVLHRESEIMDQDCDMACVHSVLSKIPDDLPFEILISKALDLFDAYPPEVLKAEQELITRQKKQREAELTRRRLKLKQVQQKGLVCGTIYALCGNVTEYFSARWTVPITMAAAVVFYAVIYQFYNK</sequence>
<dbReference type="Gene3D" id="1.10.472.80">
    <property type="entry name" value="Ypt/Rab-GAP domain of gyp1p, domain 3"/>
    <property type="match status" value="1"/>
</dbReference>
<dbReference type="GeneID" id="106471462"/>
<keyword evidence="3" id="KW-0472">Membrane</keyword>
<evidence type="ECO:0000313" key="5">
    <source>
        <dbReference type="Proteomes" id="UP000694941"/>
    </source>
</evidence>
<gene>
    <name evidence="6" type="primary">LOC106471462</name>
</gene>
<evidence type="ECO:0000256" key="3">
    <source>
        <dbReference type="SAM" id="Phobius"/>
    </source>
</evidence>
<evidence type="ECO:0000256" key="1">
    <source>
        <dbReference type="ARBA" id="ARBA00022468"/>
    </source>
</evidence>
<name>A0ABM1BRZ3_LIMPO</name>
<evidence type="ECO:0000259" key="4">
    <source>
        <dbReference type="PROSITE" id="PS50086"/>
    </source>
</evidence>
<dbReference type="Gene3D" id="1.10.8.1310">
    <property type="match status" value="1"/>
</dbReference>
<keyword evidence="5" id="KW-1185">Reference proteome</keyword>
<proteinExistence type="predicted"/>
<keyword evidence="3" id="KW-0812">Transmembrane</keyword>
<dbReference type="PANTHER" id="PTHR20913">
    <property type="entry name" value="TBC1 DOMAIN FAMILY MEMBER 20/GTPASE"/>
    <property type="match status" value="1"/>
</dbReference>
<dbReference type="Proteomes" id="UP000694941">
    <property type="component" value="Unplaced"/>
</dbReference>
<protein>
    <submittedName>
        <fullName evidence="6">TBC1 domain family member 20-like</fullName>
    </submittedName>
</protein>
<accession>A0ABM1BRZ3</accession>
<dbReference type="InterPro" id="IPR000195">
    <property type="entry name" value="Rab-GAP-TBC_dom"/>
</dbReference>
<dbReference type="PANTHER" id="PTHR20913:SF7">
    <property type="entry name" value="RE60063P"/>
    <property type="match status" value="1"/>
</dbReference>